<reference evidence="1 2" key="1">
    <citation type="journal article" date="2019" name="Nat. Ecol. Evol.">
        <title>Megaphylogeny resolves global patterns of mushroom evolution.</title>
        <authorList>
            <person name="Varga T."/>
            <person name="Krizsan K."/>
            <person name="Foldi C."/>
            <person name="Dima B."/>
            <person name="Sanchez-Garcia M."/>
            <person name="Sanchez-Ramirez S."/>
            <person name="Szollosi G.J."/>
            <person name="Szarkandi J.G."/>
            <person name="Papp V."/>
            <person name="Albert L."/>
            <person name="Andreopoulos W."/>
            <person name="Angelini C."/>
            <person name="Antonin V."/>
            <person name="Barry K.W."/>
            <person name="Bougher N.L."/>
            <person name="Buchanan P."/>
            <person name="Buyck B."/>
            <person name="Bense V."/>
            <person name="Catcheside P."/>
            <person name="Chovatia M."/>
            <person name="Cooper J."/>
            <person name="Damon W."/>
            <person name="Desjardin D."/>
            <person name="Finy P."/>
            <person name="Geml J."/>
            <person name="Haridas S."/>
            <person name="Hughes K."/>
            <person name="Justo A."/>
            <person name="Karasinski D."/>
            <person name="Kautmanova I."/>
            <person name="Kiss B."/>
            <person name="Kocsube S."/>
            <person name="Kotiranta H."/>
            <person name="LaButti K.M."/>
            <person name="Lechner B.E."/>
            <person name="Liimatainen K."/>
            <person name="Lipzen A."/>
            <person name="Lukacs Z."/>
            <person name="Mihaltcheva S."/>
            <person name="Morgado L.N."/>
            <person name="Niskanen T."/>
            <person name="Noordeloos M.E."/>
            <person name="Ohm R.A."/>
            <person name="Ortiz-Santana B."/>
            <person name="Ovrebo C."/>
            <person name="Racz N."/>
            <person name="Riley R."/>
            <person name="Savchenko A."/>
            <person name="Shiryaev A."/>
            <person name="Soop K."/>
            <person name="Spirin V."/>
            <person name="Szebenyi C."/>
            <person name="Tomsovsky M."/>
            <person name="Tulloss R.E."/>
            <person name="Uehling J."/>
            <person name="Grigoriev I.V."/>
            <person name="Vagvolgyi C."/>
            <person name="Papp T."/>
            <person name="Martin F.M."/>
            <person name="Miettinen O."/>
            <person name="Hibbett D.S."/>
            <person name="Nagy L.G."/>
        </authorList>
    </citation>
    <scope>NUCLEOTIDE SEQUENCE [LARGE SCALE GENOMIC DNA]</scope>
    <source>
        <strain evidence="1 2">HHB13444</strain>
    </source>
</reference>
<dbReference type="Proteomes" id="UP000308197">
    <property type="component" value="Unassembled WGS sequence"/>
</dbReference>
<gene>
    <name evidence="1" type="ORF">K466DRAFT_601952</name>
</gene>
<dbReference type="InParanoid" id="A0A5C3P4V9"/>
<protein>
    <submittedName>
        <fullName evidence="1">Uncharacterized protein</fullName>
    </submittedName>
</protein>
<organism evidence="1 2">
    <name type="scientific">Polyporus arcularius HHB13444</name>
    <dbReference type="NCBI Taxonomy" id="1314778"/>
    <lineage>
        <taxon>Eukaryota</taxon>
        <taxon>Fungi</taxon>
        <taxon>Dikarya</taxon>
        <taxon>Basidiomycota</taxon>
        <taxon>Agaricomycotina</taxon>
        <taxon>Agaricomycetes</taxon>
        <taxon>Polyporales</taxon>
        <taxon>Polyporaceae</taxon>
        <taxon>Polyporus</taxon>
    </lineage>
</organism>
<evidence type="ECO:0000313" key="1">
    <source>
        <dbReference type="EMBL" id="TFK84511.1"/>
    </source>
</evidence>
<accession>A0A5C3P4V9</accession>
<evidence type="ECO:0000313" key="2">
    <source>
        <dbReference type="Proteomes" id="UP000308197"/>
    </source>
</evidence>
<keyword evidence="2" id="KW-1185">Reference proteome</keyword>
<dbReference type="EMBL" id="ML211312">
    <property type="protein sequence ID" value="TFK84511.1"/>
    <property type="molecule type" value="Genomic_DNA"/>
</dbReference>
<proteinExistence type="predicted"/>
<sequence length="63" mass="7334">MAEVLWDTMGYAVLENAERVRFYATKAAQLRTLYTEEDGGWRSVANNPRQTEWWAKLGAKRKV</sequence>
<dbReference type="AlphaFoldDB" id="A0A5C3P4V9"/>
<name>A0A5C3P4V9_9APHY</name>